<keyword evidence="1" id="KW-0119">Carbohydrate metabolism</keyword>
<dbReference type="InterPro" id="IPR005338">
    <property type="entry name" value="Anhydro_N_Ac-Mur_kinase"/>
</dbReference>
<comment type="pathway">
    <text evidence="1">Cell wall biogenesis; peptidoglycan recycling.</text>
</comment>
<dbReference type="HOGENOM" id="CLU_038782_0_0_0"/>
<comment type="function">
    <text evidence="1">Catalyzes the specific phosphorylation of 1,6-anhydro-N-acetylmuramic acid (anhMurNAc) with the simultaneous cleavage of the 1,6-anhydro ring, generating MurNAc-6-P. Is required for the utilization of anhMurNAc either imported from the medium or derived from its own cell wall murein, and thus plays a role in cell wall recycling.</text>
</comment>
<dbReference type="EC" id="2.7.1.170" evidence="1"/>
<dbReference type="InterPro" id="IPR043129">
    <property type="entry name" value="ATPase_NBD"/>
</dbReference>
<dbReference type="GO" id="GO:0016301">
    <property type="term" value="F:kinase activity"/>
    <property type="evidence" value="ECO:0007669"/>
    <property type="project" value="UniProtKB-KW"/>
</dbReference>
<feature type="binding site" evidence="1">
    <location>
        <begin position="15"/>
        <end position="22"/>
    </location>
    <ligand>
        <name>ATP</name>
        <dbReference type="ChEBI" id="CHEBI:30616"/>
    </ligand>
</feature>
<protein>
    <recommendedName>
        <fullName evidence="1">Anhydro-N-acetylmuramic acid kinase</fullName>
        <ecNumber evidence="1">2.7.1.170</ecNumber>
    </recommendedName>
    <alternativeName>
        <fullName evidence="1">AnhMurNAc kinase</fullName>
    </alternativeName>
</protein>
<name>Q0EZT9_9PROT</name>
<dbReference type="STRING" id="314344.AL013_12820"/>
<comment type="pathway">
    <text evidence="1">Amino-sugar metabolism; 1,6-anhydro-N-acetylmuramate degradation.</text>
</comment>
<dbReference type="PANTHER" id="PTHR30605:SF0">
    <property type="entry name" value="ANHYDRO-N-ACETYLMURAMIC ACID KINASE"/>
    <property type="match status" value="1"/>
</dbReference>
<dbReference type="HAMAP" id="MF_01270">
    <property type="entry name" value="AnhMurNAc_kinase"/>
    <property type="match status" value="1"/>
</dbReference>
<comment type="catalytic activity">
    <reaction evidence="1">
        <text>1,6-anhydro-N-acetyl-beta-muramate + ATP + H2O = N-acetyl-D-muramate 6-phosphate + ADP + H(+)</text>
        <dbReference type="Rhea" id="RHEA:24952"/>
        <dbReference type="ChEBI" id="CHEBI:15377"/>
        <dbReference type="ChEBI" id="CHEBI:15378"/>
        <dbReference type="ChEBI" id="CHEBI:30616"/>
        <dbReference type="ChEBI" id="CHEBI:58690"/>
        <dbReference type="ChEBI" id="CHEBI:58722"/>
        <dbReference type="ChEBI" id="CHEBI:456216"/>
        <dbReference type="EC" id="2.7.1.170"/>
    </reaction>
</comment>
<dbReference type="UniPathway" id="UPA00343"/>
<dbReference type="SUPFAM" id="SSF53067">
    <property type="entry name" value="Actin-like ATPase domain"/>
    <property type="match status" value="1"/>
</dbReference>
<dbReference type="eggNOG" id="COG2377">
    <property type="taxonomic scope" value="Bacteria"/>
</dbReference>
<dbReference type="RefSeq" id="WP_009849446.1">
    <property type="nucleotide sequence ID" value="NZ_DS022294.1"/>
</dbReference>
<comment type="caution">
    <text evidence="2">The sequence shown here is derived from an EMBL/GenBank/DDBJ whole genome shotgun (WGS) entry which is preliminary data.</text>
</comment>
<dbReference type="FunCoup" id="Q0EZT9">
    <property type="interactions" value="55"/>
</dbReference>
<dbReference type="GO" id="GO:0097175">
    <property type="term" value="P:1,6-anhydro-N-acetyl-beta-muramic acid catabolic process"/>
    <property type="evidence" value="ECO:0007669"/>
    <property type="project" value="UniProtKB-UniRule"/>
</dbReference>
<dbReference type="UniPathway" id="UPA00544"/>
<dbReference type="Gene3D" id="3.30.420.40">
    <property type="match status" value="2"/>
</dbReference>
<dbReference type="InParanoid" id="Q0EZT9"/>
<dbReference type="Proteomes" id="UP000005297">
    <property type="component" value="Unassembled WGS sequence"/>
</dbReference>
<dbReference type="OrthoDB" id="9763949at2"/>
<keyword evidence="1" id="KW-0547">Nucleotide-binding</keyword>
<dbReference type="Pfam" id="PF03702">
    <property type="entry name" value="AnmK"/>
    <property type="match status" value="1"/>
</dbReference>
<sequence length="392" mass="41500">MSPADTPLLLGIMSGTSGDGIDVAIVRFDRHADNKPELIRFSELPMPAQLREPILRLASPGEDANEIDSMGLLDRQLGEAYAEAALTAIKLAGLEPADIAAIGCHGQTIRHRPEGEYPFTLQIGCAATLAERTGITIVSDFRSRDMAAGGEGAPLVPFAHQSLFGTTDGNVVVLNIGGIANITWLGADGSVTGFDTGPGNMVMDGVMLAITAGRNHYDQNGELAAGGIVCAPLLNKLMAHPYISRKPPKSTGREAFGDEIVQRILTWPEITDADKMATACRFTVESIAKSCRFLPGTPQRWLICGGGARNHHLMQQLTQVLAPAEVLPSDAAGIPAQAVEAASFAMLARATLTGEYNTLSAVTGASHDVCGGEITPGDNWTTLLQELPRWIR</sequence>
<keyword evidence="3" id="KW-1185">Reference proteome</keyword>
<organism evidence="2 3">
    <name type="scientific">Mariprofundus ferrooxydans PV-1</name>
    <dbReference type="NCBI Taxonomy" id="314345"/>
    <lineage>
        <taxon>Bacteria</taxon>
        <taxon>Pseudomonadati</taxon>
        <taxon>Pseudomonadota</taxon>
        <taxon>Candidatius Mariprofundia</taxon>
        <taxon>Mariprofundales</taxon>
        <taxon>Mariprofundaceae</taxon>
        <taxon>Mariprofundus</taxon>
    </lineage>
</organism>
<dbReference type="EMBL" id="AATS01000005">
    <property type="protein sequence ID" value="EAU54945.1"/>
    <property type="molecule type" value="Genomic_DNA"/>
</dbReference>
<dbReference type="PANTHER" id="PTHR30605">
    <property type="entry name" value="ANHYDRO-N-ACETYLMURAMIC ACID KINASE"/>
    <property type="match status" value="1"/>
</dbReference>
<dbReference type="CDD" id="cd24050">
    <property type="entry name" value="ASKHA_NBD_ANMK"/>
    <property type="match status" value="1"/>
</dbReference>
<comment type="similarity">
    <text evidence="1">Belongs to the anhydro-N-acetylmuramic acid kinase family.</text>
</comment>
<dbReference type="GO" id="GO:0006040">
    <property type="term" value="P:amino sugar metabolic process"/>
    <property type="evidence" value="ECO:0007669"/>
    <property type="project" value="InterPro"/>
</dbReference>
<dbReference type="NCBIfam" id="NF007139">
    <property type="entry name" value="PRK09585.1-3"/>
    <property type="match status" value="1"/>
</dbReference>
<accession>Q0EZT9</accession>
<reference evidence="2 3" key="1">
    <citation type="submission" date="2006-09" db="EMBL/GenBank/DDBJ databases">
        <authorList>
            <person name="Emerson D."/>
            <person name="Ferriera S."/>
            <person name="Johnson J."/>
            <person name="Kravitz S."/>
            <person name="Halpern A."/>
            <person name="Remington K."/>
            <person name="Beeson K."/>
            <person name="Tran B."/>
            <person name="Rogers Y.-H."/>
            <person name="Friedman R."/>
            <person name="Venter J.C."/>
        </authorList>
    </citation>
    <scope>NUCLEOTIDE SEQUENCE [LARGE SCALE GENOMIC DNA]</scope>
    <source>
        <strain evidence="2 3">PV-1</strain>
    </source>
</reference>
<dbReference type="GO" id="GO:0009254">
    <property type="term" value="P:peptidoglycan turnover"/>
    <property type="evidence" value="ECO:0007669"/>
    <property type="project" value="UniProtKB-UniRule"/>
</dbReference>
<dbReference type="NCBIfam" id="NF007148">
    <property type="entry name" value="PRK09585.3-2"/>
    <property type="match status" value="1"/>
</dbReference>
<dbReference type="AlphaFoldDB" id="Q0EZT9"/>
<keyword evidence="1" id="KW-0808">Transferase</keyword>
<keyword evidence="1" id="KW-0067">ATP-binding</keyword>
<keyword evidence="1" id="KW-0418">Kinase</keyword>
<proteinExistence type="inferred from homology"/>
<dbReference type="GO" id="GO:0016773">
    <property type="term" value="F:phosphotransferase activity, alcohol group as acceptor"/>
    <property type="evidence" value="ECO:0007669"/>
    <property type="project" value="UniProtKB-UniRule"/>
</dbReference>
<dbReference type="GO" id="GO:0005524">
    <property type="term" value="F:ATP binding"/>
    <property type="evidence" value="ECO:0007669"/>
    <property type="project" value="UniProtKB-UniRule"/>
</dbReference>
<gene>
    <name evidence="1" type="primary">anmK</name>
    <name evidence="2" type="ORF">SPV1_09628</name>
</gene>
<evidence type="ECO:0000313" key="2">
    <source>
        <dbReference type="EMBL" id="EAU54945.1"/>
    </source>
</evidence>
<evidence type="ECO:0000256" key="1">
    <source>
        <dbReference type="HAMAP-Rule" id="MF_01270"/>
    </source>
</evidence>
<evidence type="ECO:0000313" key="3">
    <source>
        <dbReference type="Proteomes" id="UP000005297"/>
    </source>
</evidence>